<reference evidence="2 3" key="1">
    <citation type="submission" date="2020-09" db="EMBL/GenBank/DDBJ databases">
        <title>De no assembly of potato wild relative species, Solanum commersonii.</title>
        <authorList>
            <person name="Cho K."/>
        </authorList>
    </citation>
    <scope>NUCLEOTIDE SEQUENCE [LARGE SCALE GENOMIC DNA]</scope>
    <source>
        <strain evidence="2">LZ3.2</strain>
        <tissue evidence="2">Leaf</tissue>
    </source>
</reference>
<dbReference type="AlphaFoldDB" id="A0A9J5ZVD8"/>
<dbReference type="Proteomes" id="UP000824120">
    <property type="component" value="Chromosome 3"/>
</dbReference>
<keyword evidence="3" id="KW-1185">Reference proteome</keyword>
<name>A0A9J5ZVD8_SOLCO</name>
<sequence length="359" mass="40177">MLPKLQLFFFQWKNEERREILLLGITSKHTRGRRGNVASAEKAPQERWSTKPTSSLEEETLMEQDQPMSLTFVGAGTGSDNSIEDDTEDVALMVMEDSEPDSESDIEKREEHVQQLDSCTSALKYEILTQSVTGNGKEKISDDQIRCDQDLKRLRDELFSEREKSRRINLDLARTKYELGRANKWTQSSMIVTQLSNRAHNTKAGIGFVKEVPKKTSYLCTHCGERLSKIGANFSIIQQSKGESVLGVSKITKKVLEDVPCEGEYFGDPTIIIRLNLGASSEAESMGDPSVEPSSSIGIHINWDLGLMSKNIIVGVAPDSTTSREQIGRTCSSTNDPEENLFILLTLLKLKMTLLKLEL</sequence>
<protein>
    <submittedName>
        <fullName evidence="2">Uncharacterized protein</fullName>
    </submittedName>
</protein>
<gene>
    <name evidence="2" type="ORF">H5410_016125</name>
</gene>
<accession>A0A9J5ZVD8</accession>
<evidence type="ECO:0000313" key="3">
    <source>
        <dbReference type="Proteomes" id="UP000824120"/>
    </source>
</evidence>
<feature type="region of interest" description="Disordered" evidence="1">
    <location>
        <begin position="32"/>
        <end position="55"/>
    </location>
</feature>
<evidence type="ECO:0000313" key="2">
    <source>
        <dbReference type="EMBL" id="KAG5616301.1"/>
    </source>
</evidence>
<proteinExistence type="predicted"/>
<organism evidence="2 3">
    <name type="scientific">Solanum commersonii</name>
    <name type="common">Commerson's wild potato</name>
    <name type="synonym">Commerson's nightshade</name>
    <dbReference type="NCBI Taxonomy" id="4109"/>
    <lineage>
        <taxon>Eukaryota</taxon>
        <taxon>Viridiplantae</taxon>
        <taxon>Streptophyta</taxon>
        <taxon>Embryophyta</taxon>
        <taxon>Tracheophyta</taxon>
        <taxon>Spermatophyta</taxon>
        <taxon>Magnoliopsida</taxon>
        <taxon>eudicotyledons</taxon>
        <taxon>Gunneridae</taxon>
        <taxon>Pentapetalae</taxon>
        <taxon>asterids</taxon>
        <taxon>lamiids</taxon>
        <taxon>Solanales</taxon>
        <taxon>Solanaceae</taxon>
        <taxon>Solanoideae</taxon>
        <taxon>Solaneae</taxon>
        <taxon>Solanum</taxon>
    </lineage>
</organism>
<dbReference type="EMBL" id="JACXVP010000003">
    <property type="protein sequence ID" value="KAG5616301.1"/>
    <property type="molecule type" value="Genomic_DNA"/>
</dbReference>
<evidence type="ECO:0000256" key="1">
    <source>
        <dbReference type="SAM" id="MobiDB-lite"/>
    </source>
</evidence>
<comment type="caution">
    <text evidence="2">The sequence shown here is derived from an EMBL/GenBank/DDBJ whole genome shotgun (WGS) entry which is preliminary data.</text>
</comment>